<proteinExistence type="predicted"/>
<organism evidence="3 4">
    <name type="scientific">Apatococcus lobatus</name>
    <dbReference type="NCBI Taxonomy" id="904363"/>
    <lineage>
        <taxon>Eukaryota</taxon>
        <taxon>Viridiplantae</taxon>
        <taxon>Chlorophyta</taxon>
        <taxon>core chlorophytes</taxon>
        <taxon>Trebouxiophyceae</taxon>
        <taxon>Chlorellales</taxon>
        <taxon>Chlorellaceae</taxon>
        <taxon>Apatococcus</taxon>
    </lineage>
</organism>
<dbReference type="InterPro" id="IPR045048">
    <property type="entry name" value="FBXO31/39"/>
</dbReference>
<evidence type="ECO:0000313" key="3">
    <source>
        <dbReference type="EMBL" id="KAK9842874.1"/>
    </source>
</evidence>
<comment type="caution">
    <text evidence="3">The sequence shown here is derived from an EMBL/GenBank/DDBJ whole genome shotgun (WGS) entry which is preliminary data.</text>
</comment>
<evidence type="ECO:0000256" key="2">
    <source>
        <dbReference type="ARBA" id="ARBA00022786"/>
    </source>
</evidence>
<dbReference type="Pfam" id="PF12014">
    <property type="entry name" value="Cyclin_D1_bind"/>
    <property type="match status" value="1"/>
</dbReference>
<dbReference type="AlphaFoldDB" id="A0AAW1SBC6"/>
<sequence length="338" mass="36876">MGLIPIVGCIARIILDPPCIRCQSVIWGSLNAPPAYHTLFTLCLDSLGNVQVECKPDEAQGDLGLLLHIAEVSMRSLVLHPTSGPANKHVHDGAVRRKMDMHGRIDTFIFSCDSCGHSDVTEMTHRLGSALAARSASPAAASEAEDDWNLVQGLPDLQMARFLLQHFLRAKRHFPPNIFTSSTSFQRLPPEIPLHPRHPLEGLWKGSYGPQGVEVVSVALTGHGPLKLTATKLTGDANVPAGKDTFTVDLGMTIDGDEYPFSDTDFLLPDGIIMREGSTSSLSKPDKGIFHAQGRIAQHGYLQPSLVEAHFIWFTNDCFGLVWLSLHSFSLFNRIGAT</sequence>
<dbReference type="PANTHER" id="PTHR10706">
    <property type="entry name" value="F-BOX FAMILY PROTEIN"/>
    <property type="match status" value="1"/>
</dbReference>
<accession>A0AAW1SBC6</accession>
<keyword evidence="2" id="KW-0833">Ubl conjugation pathway</keyword>
<protein>
    <submittedName>
        <fullName evidence="3">Uncharacterized protein</fullName>
    </submittedName>
</protein>
<evidence type="ECO:0000256" key="1">
    <source>
        <dbReference type="ARBA" id="ARBA00004906"/>
    </source>
</evidence>
<keyword evidence="4" id="KW-1185">Reference proteome</keyword>
<gene>
    <name evidence="3" type="ORF">WJX74_003768</name>
</gene>
<dbReference type="EMBL" id="JALJOS010000002">
    <property type="protein sequence ID" value="KAK9842874.1"/>
    <property type="molecule type" value="Genomic_DNA"/>
</dbReference>
<comment type="pathway">
    <text evidence="1">Protein modification; protein ubiquitination.</text>
</comment>
<reference evidence="3 4" key="1">
    <citation type="journal article" date="2024" name="Nat. Commun.">
        <title>Phylogenomics reveals the evolutionary origins of lichenization in chlorophyte algae.</title>
        <authorList>
            <person name="Puginier C."/>
            <person name="Libourel C."/>
            <person name="Otte J."/>
            <person name="Skaloud P."/>
            <person name="Haon M."/>
            <person name="Grisel S."/>
            <person name="Petersen M."/>
            <person name="Berrin J.G."/>
            <person name="Delaux P.M."/>
            <person name="Dal Grande F."/>
            <person name="Keller J."/>
        </authorList>
    </citation>
    <scope>NUCLEOTIDE SEQUENCE [LARGE SCALE GENOMIC DNA]</scope>
    <source>
        <strain evidence="3 4">SAG 2145</strain>
    </source>
</reference>
<dbReference type="PANTHER" id="PTHR10706:SF130">
    <property type="entry name" value="F-BOX ONLY PROTEIN 31"/>
    <property type="match status" value="1"/>
</dbReference>
<name>A0AAW1SBC6_9CHLO</name>
<evidence type="ECO:0000313" key="4">
    <source>
        <dbReference type="Proteomes" id="UP001438707"/>
    </source>
</evidence>
<dbReference type="Proteomes" id="UP001438707">
    <property type="component" value="Unassembled WGS sequence"/>
</dbReference>